<evidence type="ECO:0000313" key="2">
    <source>
        <dbReference type="Proteomes" id="UP000627292"/>
    </source>
</evidence>
<dbReference type="RefSeq" id="WP_188956681.1">
    <property type="nucleotide sequence ID" value="NZ_BMIB01000004.1"/>
</dbReference>
<sequence length="387" mass="40854">MARETGAFSFSGNFEVTKKGALDARAYCASYADLLSFTAANFIYNGHVVSVWDADVSKRGLYRCVNEADLSSAASWQKVGDDISPAGLEKVANKNVANGYAGLDGNGLVPAVLLPSYVDDVIERSAFAALPAVGETGKIYVTTDTNKTYRWSGSVYIEISASPGSTDAIPEGSVNRYYSDSRAMAAPLTGLTATAGAPVASDTMLGAWGKVLGFINNIAATIRGAVLTGFSTSTVAVNATDTMLSGMGKLQGQISNKAVLTDFQNTATDITKVPTVKSITDYLDYWKQQANNWVSPTFSGIGARMVHATSSGELVASIPVLEEDAYVTDNDVISACVAATFIAANNYMPVIVPANGKKMNAGCFCVNGEYKYEAVLDNTIIRIKISE</sequence>
<reference evidence="1" key="1">
    <citation type="journal article" date="2014" name="Int. J. Syst. Evol. Microbiol.">
        <title>Complete genome sequence of Corynebacterium casei LMG S-19264T (=DSM 44701T), isolated from a smear-ripened cheese.</title>
        <authorList>
            <consortium name="US DOE Joint Genome Institute (JGI-PGF)"/>
            <person name="Walter F."/>
            <person name="Albersmeier A."/>
            <person name="Kalinowski J."/>
            <person name="Ruckert C."/>
        </authorList>
    </citation>
    <scope>NUCLEOTIDE SEQUENCE</scope>
    <source>
        <strain evidence="1">CGMCC 1.15290</strain>
    </source>
</reference>
<dbReference type="Proteomes" id="UP000627292">
    <property type="component" value="Unassembled WGS sequence"/>
</dbReference>
<reference evidence="1" key="2">
    <citation type="submission" date="2020-09" db="EMBL/GenBank/DDBJ databases">
        <authorList>
            <person name="Sun Q."/>
            <person name="Zhou Y."/>
        </authorList>
    </citation>
    <scope>NUCLEOTIDE SEQUENCE</scope>
    <source>
        <strain evidence="1">CGMCC 1.15290</strain>
    </source>
</reference>
<name>A0A917J3Q5_9BACT</name>
<dbReference type="AlphaFoldDB" id="A0A917J3Q5"/>
<comment type="caution">
    <text evidence="1">The sequence shown here is derived from an EMBL/GenBank/DDBJ whole genome shotgun (WGS) entry which is preliminary data.</text>
</comment>
<proteinExistence type="predicted"/>
<evidence type="ECO:0000313" key="1">
    <source>
        <dbReference type="EMBL" id="GGH78097.1"/>
    </source>
</evidence>
<protein>
    <submittedName>
        <fullName evidence="1">Uncharacterized protein</fullName>
    </submittedName>
</protein>
<gene>
    <name evidence="1" type="ORF">GCM10011379_45460</name>
</gene>
<organism evidence="1 2">
    <name type="scientific">Filimonas zeae</name>
    <dbReference type="NCBI Taxonomy" id="1737353"/>
    <lineage>
        <taxon>Bacteria</taxon>
        <taxon>Pseudomonadati</taxon>
        <taxon>Bacteroidota</taxon>
        <taxon>Chitinophagia</taxon>
        <taxon>Chitinophagales</taxon>
        <taxon>Chitinophagaceae</taxon>
        <taxon>Filimonas</taxon>
    </lineage>
</organism>
<dbReference type="EMBL" id="BMIB01000004">
    <property type="protein sequence ID" value="GGH78097.1"/>
    <property type="molecule type" value="Genomic_DNA"/>
</dbReference>
<accession>A0A917J3Q5</accession>
<keyword evidence="2" id="KW-1185">Reference proteome</keyword>